<accession>A0A9X3M7I5</accession>
<dbReference type="PANTHER" id="PTHR34135:SF2">
    <property type="entry name" value="LYSOZYME"/>
    <property type="match status" value="1"/>
</dbReference>
<evidence type="ECO:0000313" key="5">
    <source>
        <dbReference type="EMBL" id="MCZ9305636.1"/>
    </source>
</evidence>
<dbReference type="RefSeq" id="WP_269955164.1">
    <property type="nucleotide sequence ID" value="NZ_JAKMUV010000013.1"/>
</dbReference>
<evidence type="ECO:0000313" key="6">
    <source>
        <dbReference type="Proteomes" id="UP001146505"/>
    </source>
</evidence>
<evidence type="ECO:0000256" key="3">
    <source>
        <dbReference type="ARBA" id="ARBA00023295"/>
    </source>
</evidence>
<organism evidence="5 6">
    <name type="scientific">Corynebacterium macclintockiae</name>
    <dbReference type="NCBI Taxonomy" id="2913501"/>
    <lineage>
        <taxon>Bacteria</taxon>
        <taxon>Bacillati</taxon>
        <taxon>Actinomycetota</taxon>
        <taxon>Actinomycetes</taxon>
        <taxon>Mycobacteriales</taxon>
        <taxon>Corynebacteriaceae</taxon>
        <taxon>Corynebacterium</taxon>
    </lineage>
</organism>
<evidence type="ECO:0000256" key="4">
    <source>
        <dbReference type="SAM" id="MobiDB-lite"/>
    </source>
</evidence>
<dbReference type="Pfam" id="PF01183">
    <property type="entry name" value="Glyco_hydro_25"/>
    <property type="match status" value="1"/>
</dbReference>
<feature type="region of interest" description="Disordered" evidence="4">
    <location>
        <begin position="442"/>
        <end position="492"/>
    </location>
</feature>
<feature type="compositionally biased region" description="Low complexity" evidence="4">
    <location>
        <begin position="442"/>
        <end position="469"/>
    </location>
</feature>
<dbReference type="PROSITE" id="PS51904">
    <property type="entry name" value="GLYCOSYL_HYDROL_F25_2"/>
    <property type="match status" value="1"/>
</dbReference>
<comment type="caution">
    <text evidence="5">The sequence shown here is derived from an EMBL/GenBank/DDBJ whole genome shotgun (WGS) entry which is preliminary data.</text>
</comment>
<dbReference type="EMBL" id="JAKMUV010000013">
    <property type="protein sequence ID" value="MCZ9305636.1"/>
    <property type="molecule type" value="Genomic_DNA"/>
</dbReference>
<dbReference type="SUPFAM" id="SSF51445">
    <property type="entry name" value="(Trans)glycosidases"/>
    <property type="match status" value="1"/>
</dbReference>
<dbReference type="InterPro" id="IPR017853">
    <property type="entry name" value="GH"/>
</dbReference>
<name>A0A9X3M7I5_9CORY</name>
<dbReference type="PANTHER" id="PTHR34135">
    <property type="entry name" value="LYSOZYME"/>
    <property type="match status" value="1"/>
</dbReference>
<keyword evidence="6" id="KW-1185">Reference proteome</keyword>
<dbReference type="CDD" id="cd00599">
    <property type="entry name" value="GH25_muramidase"/>
    <property type="match status" value="1"/>
</dbReference>
<proteinExistence type="inferred from homology"/>
<gene>
    <name evidence="5" type="ORF">L8U58_08900</name>
</gene>
<evidence type="ECO:0000256" key="2">
    <source>
        <dbReference type="ARBA" id="ARBA00022801"/>
    </source>
</evidence>
<dbReference type="InterPro" id="IPR002053">
    <property type="entry name" value="Glyco_hydro_25"/>
</dbReference>
<dbReference type="GO" id="GO:0003796">
    <property type="term" value="F:lysozyme activity"/>
    <property type="evidence" value="ECO:0007669"/>
    <property type="project" value="InterPro"/>
</dbReference>
<sequence>MISLPWRRTTRKSVPARLTATALAGTAFTVAALVATDIVPVPSWALEGVDVASHQHPGGAAIDWTAVKQSGQSFAFVKATEGNYYTNPNFSTDSIKAQQAGVVPGSYHYARPGNRDPRGEARLYATTLATGAQPSLPPTLDLEEDGGLNPTELQNWVREWVDEIKTLTGRDPIIYTYYYFWKNKMANTTEFSEYPLWLAYYRDTLPADIPGGWDHVTFWQYSDSGNVDGIKAKVDLNKYYGDDAALNALASGMSANTAAGQASQALDVLRPAANGEAAVANKIEHATGVNVPLATDFLMQVLGVIGGRVSPDVLLTQGKAQIQGMDPAQVAGSAGAAGNGGNVSGSMKTAQEVLTAYTALSGALKEFNAGGKKLPVEAILKLLQGVAPGAGAGAGAGKGGAVNIGQILTLLQQFGGISNWNAKLENGQVKPDANAFADLADAAKSATADSSAPAGQAPAGAPAPAGQAPAPAPAPTPAPAPAGQAPAPAPAS</sequence>
<protein>
    <submittedName>
        <fullName evidence="5">Glycoside hydrolase family 25 protein</fullName>
    </submittedName>
</protein>
<dbReference type="GO" id="GO:0016998">
    <property type="term" value="P:cell wall macromolecule catabolic process"/>
    <property type="evidence" value="ECO:0007669"/>
    <property type="project" value="InterPro"/>
</dbReference>
<reference evidence="5" key="1">
    <citation type="submission" date="2022-02" db="EMBL/GenBank/DDBJ databases">
        <title>Corynebacterium sp. from urogenital microbiome.</title>
        <authorList>
            <person name="Cappelli E.A."/>
            <person name="Ribeiro T.G."/>
            <person name="Peixe L."/>
        </authorList>
    </citation>
    <scope>NUCLEOTIDE SEQUENCE</scope>
    <source>
        <strain evidence="5">C9Ua_112</strain>
    </source>
</reference>
<keyword evidence="2 5" id="KW-0378">Hydrolase</keyword>
<dbReference type="GeneID" id="301813672"/>
<comment type="similarity">
    <text evidence="1">Belongs to the glycosyl hydrolase 25 family.</text>
</comment>
<dbReference type="GO" id="GO:0016052">
    <property type="term" value="P:carbohydrate catabolic process"/>
    <property type="evidence" value="ECO:0007669"/>
    <property type="project" value="TreeGrafter"/>
</dbReference>
<feature type="compositionally biased region" description="Pro residues" evidence="4">
    <location>
        <begin position="470"/>
        <end position="480"/>
    </location>
</feature>
<dbReference type="GO" id="GO:0009253">
    <property type="term" value="P:peptidoglycan catabolic process"/>
    <property type="evidence" value="ECO:0007669"/>
    <property type="project" value="InterPro"/>
</dbReference>
<keyword evidence="3" id="KW-0326">Glycosidase</keyword>
<evidence type="ECO:0000256" key="1">
    <source>
        <dbReference type="ARBA" id="ARBA00010646"/>
    </source>
</evidence>
<dbReference type="Proteomes" id="UP001146505">
    <property type="component" value="Unassembled WGS sequence"/>
</dbReference>
<dbReference type="AlphaFoldDB" id="A0A9X3M7I5"/>
<dbReference type="SMART" id="SM00641">
    <property type="entry name" value="Glyco_25"/>
    <property type="match status" value="1"/>
</dbReference>
<dbReference type="InterPro" id="IPR018077">
    <property type="entry name" value="Glyco_hydro_fam25_subgr"/>
</dbReference>
<dbReference type="Gene3D" id="3.20.20.80">
    <property type="entry name" value="Glycosidases"/>
    <property type="match status" value="1"/>
</dbReference>